<dbReference type="InterPro" id="IPR025238">
    <property type="entry name" value="DUF4184"/>
</dbReference>
<reference evidence="2 3" key="1">
    <citation type="submission" date="2018-11" db="EMBL/GenBank/DDBJ databases">
        <authorList>
            <person name="Li F."/>
        </authorList>
    </citation>
    <scope>NUCLEOTIDE SEQUENCE [LARGE SCALE GENOMIC DNA]</scope>
    <source>
        <strain evidence="2 3">Gsoil 097</strain>
    </source>
</reference>
<dbReference type="OrthoDB" id="8481923at2"/>
<accession>A0A3N0CAC3</accession>
<feature type="transmembrane region" description="Helical" evidence="1">
    <location>
        <begin position="210"/>
        <end position="233"/>
    </location>
</feature>
<feature type="transmembrane region" description="Helical" evidence="1">
    <location>
        <begin position="143"/>
        <end position="164"/>
    </location>
</feature>
<keyword evidence="3" id="KW-1185">Reference proteome</keyword>
<dbReference type="AlphaFoldDB" id="A0A3N0CAC3"/>
<proteinExistence type="predicted"/>
<feature type="transmembrane region" description="Helical" evidence="1">
    <location>
        <begin position="176"/>
        <end position="204"/>
    </location>
</feature>
<keyword evidence="1" id="KW-0812">Transmembrane</keyword>
<dbReference type="Proteomes" id="UP000267128">
    <property type="component" value="Unassembled WGS sequence"/>
</dbReference>
<dbReference type="Pfam" id="PF13803">
    <property type="entry name" value="DUF4184"/>
    <property type="match status" value="1"/>
</dbReference>
<organism evidence="2 3">
    <name type="scientific">Nocardioides marmoriginsengisoli</name>
    <dbReference type="NCBI Taxonomy" id="661483"/>
    <lineage>
        <taxon>Bacteria</taxon>
        <taxon>Bacillati</taxon>
        <taxon>Actinomycetota</taxon>
        <taxon>Actinomycetes</taxon>
        <taxon>Propionibacteriales</taxon>
        <taxon>Nocardioidaceae</taxon>
        <taxon>Nocardioides</taxon>
    </lineage>
</organism>
<keyword evidence="1" id="KW-1133">Transmembrane helix</keyword>
<sequence>MPFTLSHPAAILLLRGTPLPVAAMVAGSMAPDAPMFLRLRGAYDVTHSLFGVLTVDLALSVVAVLFWFRMLRDPLVDLVPAIRERLEPTVRYSSRQWALVVPAAVLGSLTHLAWDSFTHHGRWGAERVPLLRDSIAGHYGSEWAQYGSSVLGLLVVAGWGLLAVRARPRTPRPATVPGLGLPAVGAVLVLTVGSGVTAAITTAAPGIRMWLGQAAVVGTIIGAFCLLVVACVWRVRLGGRDRTVLPE</sequence>
<evidence type="ECO:0000256" key="1">
    <source>
        <dbReference type="SAM" id="Phobius"/>
    </source>
</evidence>
<gene>
    <name evidence="2" type="ORF">EFK50_18900</name>
</gene>
<protein>
    <submittedName>
        <fullName evidence="2">DUF4184 family protein</fullName>
    </submittedName>
</protein>
<name>A0A3N0CAC3_9ACTN</name>
<comment type="caution">
    <text evidence="2">The sequence shown here is derived from an EMBL/GenBank/DDBJ whole genome shotgun (WGS) entry which is preliminary data.</text>
</comment>
<evidence type="ECO:0000313" key="2">
    <source>
        <dbReference type="EMBL" id="RNL60407.1"/>
    </source>
</evidence>
<dbReference type="RefSeq" id="WP_123229159.1">
    <property type="nucleotide sequence ID" value="NZ_RJSE01000009.1"/>
</dbReference>
<keyword evidence="1" id="KW-0472">Membrane</keyword>
<feature type="transmembrane region" description="Helical" evidence="1">
    <location>
        <begin position="47"/>
        <end position="68"/>
    </location>
</feature>
<dbReference type="EMBL" id="RJSE01000009">
    <property type="protein sequence ID" value="RNL60407.1"/>
    <property type="molecule type" value="Genomic_DNA"/>
</dbReference>
<evidence type="ECO:0000313" key="3">
    <source>
        <dbReference type="Proteomes" id="UP000267128"/>
    </source>
</evidence>
<feature type="transmembrane region" description="Helical" evidence="1">
    <location>
        <begin position="97"/>
        <end position="114"/>
    </location>
</feature>